<dbReference type="InterPro" id="IPR000031">
    <property type="entry name" value="PurE_dom"/>
</dbReference>
<keyword evidence="4" id="KW-0472">Membrane</keyword>
<evidence type="ECO:0000256" key="4">
    <source>
        <dbReference type="SAM" id="Phobius"/>
    </source>
</evidence>
<dbReference type="OrthoDB" id="3357408at2759"/>
<reference evidence="6 7" key="1">
    <citation type="submission" date="2019-02" db="EMBL/GenBank/DDBJ databases">
        <title>Genome sequencing of the rare red list fungi Hericium alpestre (H. flagellum).</title>
        <authorList>
            <person name="Buettner E."/>
            <person name="Kellner H."/>
        </authorList>
    </citation>
    <scope>NUCLEOTIDE SEQUENCE [LARGE SCALE GENOMIC DNA]</scope>
    <source>
        <strain evidence="6 7">DSM 108284</strain>
    </source>
</reference>
<dbReference type="STRING" id="135208.A0A4Y9ZNZ1"/>
<dbReference type="Proteomes" id="UP000298061">
    <property type="component" value="Unassembled WGS sequence"/>
</dbReference>
<dbReference type="GO" id="GO:0004638">
    <property type="term" value="F:phosphoribosylaminoimidazole carboxylase activity"/>
    <property type="evidence" value="ECO:0007669"/>
    <property type="project" value="UniProtKB-EC"/>
</dbReference>
<evidence type="ECO:0000313" key="6">
    <source>
        <dbReference type="EMBL" id="TFY75551.1"/>
    </source>
</evidence>
<evidence type="ECO:0000256" key="3">
    <source>
        <dbReference type="SAM" id="MobiDB-lite"/>
    </source>
</evidence>
<dbReference type="Gene3D" id="3.40.50.1970">
    <property type="match status" value="1"/>
</dbReference>
<gene>
    <name evidence="6" type="ORF">EWM64_g8460</name>
</gene>
<feature type="domain" description="PurE" evidence="5">
    <location>
        <begin position="209"/>
        <end position="342"/>
    </location>
</feature>
<evidence type="ECO:0000256" key="1">
    <source>
        <dbReference type="ARBA" id="ARBA00004747"/>
    </source>
</evidence>
<keyword evidence="4" id="KW-0812">Transmembrane</keyword>
<dbReference type="EC" id="4.1.1.21" evidence="2"/>
<feature type="transmembrane region" description="Helical" evidence="4">
    <location>
        <begin position="12"/>
        <end position="38"/>
    </location>
</feature>
<dbReference type="UniPathway" id="UPA00074">
    <property type="reaction ID" value="UER00130"/>
</dbReference>
<accession>A0A4Y9ZNZ1</accession>
<dbReference type="AlphaFoldDB" id="A0A4Y9ZNZ1"/>
<dbReference type="EMBL" id="SFCI01001526">
    <property type="protein sequence ID" value="TFY75551.1"/>
    <property type="molecule type" value="Genomic_DNA"/>
</dbReference>
<feature type="region of interest" description="Disordered" evidence="3">
    <location>
        <begin position="220"/>
        <end position="241"/>
    </location>
</feature>
<keyword evidence="7" id="KW-1185">Reference proteome</keyword>
<dbReference type="GO" id="GO:0006189">
    <property type="term" value="P:'de novo' IMP biosynthetic process"/>
    <property type="evidence" value="ECO:0007669"/>
    <property type="project" value="UniProtKB-UniPathway"/>
</dbReference>
<evidence type="ECO:0000313" key="7">
    <source>
        <dbReference type="Proteomes" id="UP000298061"/>
    </source>
</evidence>
<keyword evidence="4" id="KW-1133">Transmembrane helix</keyword>
<protein>
    <recommendedName>
        <fullName evidence="2">phosphoribosylaminoimidazole carboxylase</fullName>
        <ecNumber evidence="2">4.1.1.21</ecNumber>
    </recommendedName>
</protein>
<evidence type="ECO:0000256" key="2">
    <source>
        <dbReference type="ARBA" id="ARBA00012329"/>
    </source>
</evidence>
<feature type="transmembrane region" description="Helical" evidence="4">
    <location>
        <begin position="308"/>
        <end position="329"/>
    </location>
</feature>
<comment type="caution">
    <text evidence="6">The sequence shown here is derived from an EMBL/GenBank/DDBJ whole genome shotgun (WGS) entry which is preliminary data.</text>
</comment>
<feature type="compositionally biased region" description="Low complexity" evidence="3">
    <location>
        <begin position="223"/>
        <end position="234"/>
    </location>
</feature>
<dbReference type="SUPFAM" id="SSF52255">
    <property type="entry name" value="N5-CAIR mutase (phosphoribosylaminoimidazole carboxylase, PurE)"/>
    <property type="match status" value="1"/>
</dbReference>
<organism evidence="6 7">
    <name type="scientific">Hericium alpestre</name>
    <dbReference type="NCBI Taxonomy" id="135208"/>
    <lineage>
        <taxon>Eukaryota</taxon>
        <taxon>Fungi</taxon>
        <taxon>Dikarya</taxon>
        <taxon>Basidiomycota</taxon>
        <taxon>Agaricomycotina</taxon>
        <taxon>Agaricomycetes</taxon>
        <taxon>Russulales</taxon>
        <taxon>Hericiaceae</taxon>
        <taxon>Hericium</taxon>
    </lineage>
</organism>
<evidence type="ECO:0000259" key="5">
    <source>
        <dbReference type="SMART" id="SM01001"/>
    </source>
</evidence>
<feature type="transmembrane region" description="Helical" evidence="4">
    <location>
        <begin position="270"/>
        <end position="296"/>
    </location>
</feature>
<feature type="transmembrane region" description="Helical" evidence="4">
    <location>
        <begin position="132"/>
        <end position="154"/>
    </location>
</feature>
<feature type="transmembrane region" description="Helical" evidence="4">
    <location>
        <begin position="50"/>
        <end position="71"/>
    </location>
</feature>
<dbReference type="SMART" id="SM01001">
    <property type="entry name" value="AIRC"/>
    <property type="match status" value="1"/>
</dbReference>
<proteinExistence type="predicted"/>
<sequence>MATDTAFPIDVAQIVALFLESLFYGFYLVTFGMCMYALLSLGRKNGYRRWPLIVVALLLFTFATLDVAFLLRHVLDAFIWYKGPGGAIGELSNISYWVNVMKTVDYVAQTSIADGMLIYRCYIIYGRSWKIAAGLSVIWVAGMICEAFTCYIEFTLHTDTLLNAARLTPFITSTLTITLVLNLIATSMIVYKIWSLQRRDRLRVTSPAPLVGIVMRSDSDLPSCSARRGSSTASRAHDQRTPDRLVEYARSADDYGGRGRRTSRAVRPMVSLAVSYHANAGTLLTCAALCGVHVLQRGIPVAVVDIKTGINAGLLVVPILTVGIPWLVANMEACIKSLKTDVPRKMQMLEEIGWDDPEVKKS</sequence>
<name>A0A4Y9ZNZ1_9AGAM</name>
<feature type="transmembrane region" description="Helical" evidence="4">
    <location>
        <begin position="174"/>
        <end position="194"/>
    </location>
</feature>
<comment type="pathway">
    <text evidence="1">Purine metabolism; IMP biosynthesis via de novo pathway; 5-amino-1-(5-phospho-D-ribosyl)imidazole-4-carboxylate from 5-amino-1-(5-phospho-D-ribosyl)imidazole (carboxylase route): step 1/1.</text>
</comment>